<dbReference type="Gramene" id="Kaladp0058s0351.1.v1.1">
    <property type="protein sequence ID" value="Kaladp0058s0351.1.v1.1"/>
    <property type="gene ID" value="Kaladp0058s0351.v1.1"/>
</dbReference>
<evidence type="ECO:0000256" key="7">
    <source>
        <dbReference type="ARBA" id="ARBA00022737"/>
    </source>
</evidence>
<keyword evidence="8 10" id="KW-0862">Zinc</keyword>
<dbReference type="Proteomes" id="UP000594263">
    <property type="component" value="Unplaced"/>
</dbReference>
<sequence>MAESEQHSSAMPEITESQGKQWAVENDVFQIYRFFSSSSREDQDALLKLRRDNHIEYLNKGLRQLPASFCTLDANRPWLCYWIVHSLALLGESIDDADLEDNAIDFLSRCQDQNGGYGGGPGQLPHLATTYAAVNSLITIGGEKALSSINREKLYKFLLRMKVASGGFSMHDGGEVDVRACYTAISVASVLNIMDDDLVQDVGNFVLSCQTYEGGIAGEPGAEAHGGYSFCGLATLALINEVQRLDLPRFIDWLVFRQGVEGGFQGRTNKLVDGCYSFWQGGAFPLLQRLGSVVNEQLGIGTEEHTSISTEGVDSPDLSEDDPDHEGTSSQADKHFHPKGKGQTSDRSKVSLSDIGAEFLERNMDIPPLLQSAVLQDYILLCCQVPQGGLKDKPREHRDFYHTCYCLSGLSVCQHIWSKSLDSPPLPWAIRGPYSNLLEPIHPLYNVILDKYHEAHDFFSASEL</sequence>
<comment type="subunit">
    <text evidence="10">Heterodimer of FTA and FTB.</text>
</comment>
<dbReference type="InterPro" id="IPR008930">
    <property type="entry name" value="Terpenoid_cyclase/PrenylTrfase"/>
</dbReference>
<comment type="function">
    <text evidence="10">Catalyzes the transfer of a farnesyl moiety from farnesyl diphosphate to a cysteine at the fourth position from the C-terminus of several proteins. The beta subunit is responsible for peptide-binding.</text>
</comment>
<dbReference type="PANTHER" id="PTHR11774:SF6">
    <property type="entry name" value="PROTEIN FARNESYLTRANSFERASE SUBUNIT BETA"/>
    <property type="match status" value="1"/>
</dbReference>
<evidence type="ECO:0000256" key="4">
    <source>
        <dbReference type="ARBA" id="ARBA00022602"/>
    </source>
</evidence>
<evidence type="ECO:0000256" key="2">
    <source>
        <dbReference type="ARBA" id="ARBA00012702"/>
    </source>
</evidence>
<accession>A0A7N1A0S1</accession>
<dbReference type="EnsemblPlants" id="Kaladp0058s0351.1.v1.1">
    <property type="protein sequence ID" value="Kaladp0058s0351.1.v1.1"/>
    <property type="gene ID" value="Kaladp0058s0351.v1.1"/>
</dbReference>
<proteinExistence type="inferred from homology"/>
<dbReference type="GO" id="GO:0005965">
    <property type="term" value="C:protein farnesyltransferase complex"/>
    <property type="evidence" value="ECO:0007669"/>
    <property type="project" value="UniProtKB-UniRule"/>
</dbReference>
<reference evidence="13" key="1">
    <citation type="submission" date="2021-01" db="UniProtKB">
        <authorList>
            <consortium name="EnsemblPlants"/>
        </authorList>
    </citation>
    <scope>IDENTIFICATION</scope>
</reference>
<dbReference type="GO" id="GO:0097354">
    <property type="term" value="P:prenylation"/>
    <property type="evidence" value="ECO:0007669"/>
    <property type="project" value="UniProtKB-UniRule"/>
</dbReference>
<comment type="similarity">
    <text evidence="1 10">Belongs to the protein prenyltransferase subunit beta family.</text>
</comment>
<dbReference type="GO" id="GO:0008270">
    <property type="term" value="F:zinc ion binding"/>
    <property type="evidence" value="ECO:0007669"/>
    <property type="project" value="UniProtKB-UniRule"/>
</dbReference>
<evidence type="ECO:0000259" key="12">
    <source>
        <dbReference type="Pfam" id="PF00432"/>
    </source>
</evidence>
<evidence type="ECO:0000313" key="14">
    <source>
        <dbReference type="Proteomes" id="UP000594263"/>
    </source>
</evidence>
<keyword evidence="14" id="KW-1185">Reference proteome</keyword>
<feature type="region of interest" description="Disordered" evidence="11">
    <location>
        <begin position="304"/>
        <end position="349"/>
    </location>
</feature>
<dbReference type="EnsemblPlants" id="Kaladp0058s0351.2.v1.1">
    <property type="protein sequence ID" value="Kaladp0058s0351.2.v1.1"/>
    <property type="gene ID" value="Kaladp0058s0351.v1.1"/>
</dbReference>
<keyword evidence="6 10" id="KW-0479">Metal-binding</keyword>
<dbReference type="SUPFAM" id="SSF48239">
    <property type="entry name" value="Terpenoid cyclases/Protein prenyltransferases"/>
    <property type="match status" value="1"/>
</dbReference>
<evidence type="ECO:0000256" key="3">
    <source>
        <dbReference type="ARBA" id="ARBA00015798"/>
    </source>
</evidence>
<evidence type="ECO:0000313" key="13">
    <source>
        <dbReference type="EnsemblPlants" id="Kaladp0058s0351.2.v1.1"/>
    </source>
</evidence>
<dbReference type="CDD" id="cd02893">
    <property type="entry name" value="FTase"/>
    <property type="match status" value="1"/>
</dbReference>
<name>A0A7N1A0S1_KALFE</name>
<keyword evidence="5 10" id="KW-0808">Transferase</keyword>
<dbReference type="FunFam" id="1.50.10.20:FF:000017">
    <property type="entry name" value="Protein farnesyltransferase subunit beta"/>
    <property type="match status" value="1"/>
</dbReference>
<keyword evidence="7" id="KW-0677">Repeat</keyword>
<feature type="domain" description="Prenyltransferase alpha-alpha toroid" evidence="12">
    <location>
        <begin position="49"/>
        <end position="447"/>
    </location>
</feature>
<evidence type="ECO:0000256" key="1">
    <source>
        <dbReference type="ARBA" id="ARBA00010497"/>
    </source>
</evidence>
<evidence type="ECO:0000256" key="10">
    <source>
        <dbReference type="RuleBase" id="RU365056"/>
    </source>
</evidence>
<keyword evidence="4 10" id="KW-0637">Prenyltransferase</keyword>
<organism evidence="13 14">
    <name type="scientific">Kalanchoe fedtschenkoi</name>
    <name type="common">Lavender scallops</name>
    <name type="synonym">South American air plant</name>
    <dbReference type="NCBI Taxonomy" id="63787"/>
    <lineage>
        <taxon>Eukaryota</taxon>
        <taxon>Viridiplantae</taxon>
        <taxon>Streptophyta</taxon>
        <taxon>Embryophyta</taxon>
        <taxon>Tracheophyta</taxon>
        <taxon>Spermatophyta</taxon>
        <taxon>Magnoliopsida</taxon>
        <taxon>eudicotyledons</taxon>
        <taxon>Gunneridae</taxon>
        <taxon>Pentapetalae</taxon>
        <taxon>Saxifragales</taxon>
        <taxon>Crassulaceae</taxon>
        <taxon>Kalanchoe</taxon>
    </lineage>
</organism>
<evidence type="ECO:0000256" key="9">
    <source>
        <dbReference type="ARBA" id="ARBA00050225"/>
    </source>
</evidence>
<dbReference type="Pfam" id="PF00432">
    <property type="entry name" value="Prenyltrans"/>
    <property type="match status" value="1"/>
</dbReference>
<evidence type="ECO:0000256" key="5">
    <source>
        <dbReference type="ARBA" id="ARBA00022679"/>
    </source>
</evidence>
<dbReference type="OMA" id="WCIYWIL"/>
<dbReference type="InterPro" id="IPR045089">
    <property type="entry name" value="PGGT1B-like"/>
</dbReference>
<dbReference type="PANTHER" id="PTHR11774">
    <property type="entry name" value="GERANYLGERANYL TRANSFERASE TYPE BETA SUBUNIT"/>
    <property type="match status" value="1"/>
</dbReference>
<dbReference type="InterPro" id="IPR026872">
    <property type="entry name" value="FTB"/>
</dbReference>
<dbReference type="GO" id="GO:0004660">
    <property type="term" value="F:protein farnesyltransferase activity"/>
    <property type="evidence" value="ECO:0007669"/>
    <property type="project" value="UniProtKB-UniRule"/>
</dbReference>
<dbReference type="InterPro" id="IPR001330">
    <property type="entry name" value="Prenyltrans"/>
</dbReference>
<dbReference type="AlphaFoldDB" id="A0A7N1A0S1"/>
<evidence type="ECO:0000256" key="6">
    <source>
        <dbReference type="ARBA" id="ARBA00022723"/>
    </source>
</evidence>
<dbReference type="Gene3D" id="1.50.10.20">
    <property type="match status" value="1"/>
</dbReference>
<dbReference type="Gramene" id="Kaladp0058s0351.2.v1.1">
    <property type="protein sequence ID" value="Kaladp0058s0351.2.v1.1"/>
    <property type="gene ID" value="Kaladp0058s0351.v1.1"/>
</dbReference>
<dbReference type="EC" id="2.5.1.58" evidence="2 10"/>
<evidence type="ECO:0000256" key="11">
    <source>
        <dbReference type="SAM" id="MobiDB-lite"/>
    </source>
</evidence>
<comment type="cofactor">
    <cofactor evidence="10">
        <name>Zn(2+)</name>
        <dbReference type="ChEBI" id="CHEBI:29105"/>
    </cofactor>
    <text evidence="10">Binds 1 zinc ion per subunit.</text>
</comment>
<protein>
    <recommendedName>
        <fullName evidence="3 10">Protein farnesyltransferase subunit beta</fullName>
        <shortName evidence="10">FTase-beta</shortName>
        <ecNumber evidence="2 10">2.5.1.58</ecNumber>
    </recommendedName>
</protein>
<comment type="catalytic activity">
    <reaction evidence="9">
        <text>L-cysteinyl-[protein] + (2E,6E)-farnesyl diphosphate = S-(2E,6E)-farnesyl-L-cysteinyl-[protein] + diphosphate</text>
        <dbReference type="Rhea" id="RHEA:13345"/>
        <dbReference type="Rhea" id="RHEA-COMP:10131"/>
        <dbReference type="Rhea" id="RHEA-COMP:11535"/>
        <dbReference type="ChEBI" id="CHEBI:29950"/>
        <dbReference type="ChEBI" id="CHEBI:33019"/>
        <dbReference type="ChEBI" id="CHEBI:86019"/>
        <dbReference type="ChEBI" id="CHEBI:175763"/>
        <dbReference type="EC" id="2.5.1.58"/>
    </reaction>
</comment>
<evidence type="ECO:0000256" key="8">
    <source>
        <dbReference type="ARBA" id="ARBA00022833"/>
    </source>
</evidence>